<evidence type="ECO:0000256" key="3">
    <source>
        <dbReference type="SAM" id="SignalP"/>
    </source>
</evidence>
<keyword evidence="2" id="KW-0472">Membrane</keyword>
<accession>A0A7Y9X7D9</accession>
<feature type="region of interest" description="Disordered" evidence="1">
    <location>
        <begin position="190"/>
        <end position="215"/>
    </location>
</feature>
<sequence length="455" mass="48420">MSAESPPLRYAARVLAAGACTLLALLPATGAPAQETGERRNPVQAVAEALDESRVYVDPAYESAFPVEEQERVAGAVDASGLDLHVVAVPLAEGDAWGGDAATLASVLHDRRGGGEGHYLVYDGLGGFHGADFASGGSGPAHYGALAASYGTEFDGSMLEQVDLAVETALSDDPRAAYDEALRAYEEAHPAPEDTGADQDATEPQDAVVVSDGDTEPGPGLPVWLWAVPALLLALVPAVLLWRRRAAGTAGRRAVPVAQHAAFDNADRAQLDSLVEQGEHDLIEVGERLSRLDTESTAGQRAHQGLRHALDARSAAATVHDRMAEEGATLPDAVGVLVLLDMAEDEIDAVSRGLRAVVRRRHCYANPLHGTRTKVTPWREFGGTRTIRVPLCDECARAVRDRVRPVVLPAEHEGETVPYYEVPAEDSVWAATGYGTLTDDLVQRIQRGAHRRSRS</sequence>
<proteinExistence type="predicted"/>
<feature type="chain" id="PRO_5030649162" evidence="3">
    <location>
        <begin position="34"/>
        <end position="455"/>
    </location>
</feature>
<dbReference type="AlphaFoldDB" id="A0A7Y9X7D9"/>
<organism evidence="4 5">
    <name type="scientific">Nocardiopsis sinuspersici</name>
    <dbReference type="NCBI Taxonomy" id="501010"/>
    <lineage>
        <taxon>Bacteria</taxon>
        <taxon>Bacillati</taxon>
        <taxon>Actinomycetota</taxon>
        <taxon>Actinomycetes</taxon>
        <taxon>Streptosporangiales</taxon>
        <taxon>Nocardiopsidaceae</taxon>
        <taxon>Nocardiopsis</taxon>
    </lineage>
</organism>
<keyword evidence="3" id="KW-0732">Signal</keyword>
<comment type="caution">
    <text evidence="4">The sequence shown here is derived from an EMBL/GenBank/DDBJ whole genome shotgun (WGS) entry which is preliminary data.</text>
</comment>
<evidence type="ECO:0000313" key="4">
    <source>
        <dbReference type="EMBL" id="NYH50571.1"/>
    </source>
</evidence>
<reference evidence="4 5" key="1">
    <citation type="submission" date="2020-07" db="EMBL/GenBank/DDBJ databases">
        <title>Sequencing the genomes of 1000 actinobacteria strains.</title>
        <authorList>
            <person name="Klenk H.-P."/>
        </authorList>
    </citation>
    <scope>NUCLEOTIDE SEQUENCE [LARGE SCALE GENOMIC DNA]</scope>
    <source>
        <strain evidence="4 5">DSM 45278</strain>
    </source>
</reference>
<name>A0A7Y9X7D9_9ACTN</name>
<gene>
    <name evidence="4" type="ORF">HNR06_000160</name>
</gene>
<evidence type="ECO:0000256" key="1">
    <source>
        <dbReference type="SAM" id="MobiDB-lite"/>
    </source>
</evidence>
<feature type="signal peptide" evidence="3">
    <location>
        <begin position="1"/>
        <end position="33"/>
    </location>
</feature>
<evidence type="ECO:0000256" key="2">
    <source>
        <dbReference type="SAM" id="Phobius"/>
    </source>
</evidence>
<dbReference type="EMBL" id="JACCHL010000001">
    <property type="protein sequence ID" value="NYH50571.1"/>
    <property type="molecule type" value="Genomic_DNA"/>
</dbReference>
<dbReference type="Proteomes" id="UP000584931">
    <property type="component" value="Unassembled WGS sequence"/>
</dbReference>
<keyword evidence="2" id="KW-0812">Transmembrane</keyword>
<feature type="transmembrane region" description="Helical" evidence="2">
    <location>
        <begin position="223"/>
        <end position="242"/>
    </location>
</feature>
<keyword evidence="2" id="KW-1133">Transmembrane helix</keyword>
<evidence type="ECO:0000313" key="5">
    <source>
        <dbReference type="Proteomes" id="UP000584931"/>
    </source>
</evidence>
<dbReference type="RefSeq" id="WP_179808862.1">
    <property type="nucleotide sequence ID" value="NZ_JACCHL010000001.1"/>
</dbReference>
<protein>
    <submittedName>
        <fullName evidence="4">Uncharacterized protein</fullName>
    </submittedName>
</protein>